<dbReference type="AlphaFoldDB" id="A0A852T5N0"/>
<feature type="transmembrane region" description="Helical" evidence="6">
    <location>
        <begin position="555"/>
        <end position="580"/>
    </location>
</feature>
<feature type="transmembrane region" description="Helical" evidence="6">
    <location>
        <begin position="215"/>
        <end position="234"/>
    </location>
</feature>
<feature type="transmembrane region" description="Helical" evidence="6">
    <location>
        <begin position="619"/>
        <end position="639"/>
    </location>
</feature>
<dbReference type="EMBL" id="JACCBX010000001">
    <property type="protein sequence ID" value="NYE03521.1"/>
    <property type="molecule type" value="Genomic_DNA"/>
</dbReference>
<dbReference type="GO" id="GO:0016020">
    <property type="term" value="C:membrane"/>
    <property type="evidence" value="ECO:0007669"/>
    <property type="project" value="UniProtKB-SubCell"/>
</dbReference>
<gene>
    <name evidence="8" type="ORF">F4694_000240</name>
</gene>
<keyword evidence="3 6" id="KW-0812">Transmembrane</keyword>
<evidence type="ECO:0000256" key="3">
    <source>
        <dbReference type="ARBA" id="ARBA00022692"/>
    </source>
</evidence>
<feature type="transmembrane region" description="Helical" evidence="6">
    <location>
        <begin position="419"/>
        <end position="445"/>
    </location>
</feature>
<sequence length="715" mass="81972">MRLIRLFTYYLLGMVSIFCVSIFPQYFSTRGTPESTGYFAQLFSFGKDLMKPESWVYQFERSQAGGAPMMEIMGPAFIYSMQILLGALLAGFSIALFLALGSAFLPKIVLSPIKRLLDVLESVPDLILATLLQVLSIMIFKSFGVDLFRVASFTEKAYFAPIVTLAILPLVSMFKILLLMIEEEFLKVYVTFIKSKGIDKLNILIRHILKNIMPLSFHHIKIIIWGTLSSQFIIERVFNVHGLTFYLLDNFKPITIFVTLGLIFTPFYFLFQLVDIWLKEDLPLSYETRRRSWWQISRIGNMVEGTKRFFENILYSIKSINLRKLSPFRPFINAFFTFYRHMKNWKFAIGALFFIVTISYSIIYSVTTDNHVDQVRLYYSEDGVKLLSAMPHAPTKPFFFGSDKLGFSLFDQLVIGAKYTLIFALLIALLRVVGGLLFGVIYAFYLGPRTQQWLAKLIDSIHFLPLSLVAYILLAPILMPAFTGFGYEFTYTFTERILLEMFILTILVVPLTSVLLGKEIKRVLDYEFIASARVLGGSRFHLFWRHIFPHIGARLTILLGTQFIQVLLIFIHLGIFKFFFGGTKLDFDPMGADPPMSITHEWSGLIGELGRTTIASGRYWYLWILAAFMMAIFAMQLIIQGVKEVQQVKVGVLYKLPKAQKKKAKHTHEVPSYQVTKDSFKVIGNESNSTLEPGVGTTFDRKIKPKFKRGFERGM</sequence>
<evidence type="ECO:0000256" key="1">
    <source>
        <dbReference type="ARBA" id="ARBA00004141"/>
    </source>
</evidence>
<reference evidence="9" key="1">
    <citation type="submission" date="2020-07" db="EMBL/GenBank/DDBJ databases">
        <authorList>
            <person name="Partida-Martinez L."/>
            <person name="Huntemann M."/>
            <person name="Clum A."/>
            <person name="Wang J."/>
            <person name="Palaniappan K."/>
            <person name="Ritter S."/>
            <person name="Chen I.-M."/>
            <person name="Stamatis D."/>
            <person name="Reddy T."/>
            <person name="O'Malley R."/>
            <person name="Daum C."/>
            <person name="Shapiro N."/>
            <person name="Ivanova N."/>
            <person name="Kyrpides N."/>
            <person name="Woyke T."/>
        </authorList>
    </citation>
    <scope>NUCLEOTIDE SEQUENCE [LARGE SCALE GENOMIC DNA]</scope>
    <source>
        <strain evidence="9">AT2.8</strain>
    </source>
</reference>
<comment type="subcellular location">
    <subcellularLocation>
        <location evidence="1">Membrane</location>
        <topology evidence="1">Multi-pass membrane protein</topology>
    </subcellularLocation>
</comment>
<dbReference type="PANTHER" id="PTHR43839:SF3">
    <property type="entry name" value="OLIGOPEPTIDE ABC TRANSPORTER, PERMEASE PROTEIN"/>
    <property type="match status" value="1"/>
</dbReference>
<feature type="transmembrane region" description="Helical" evidence="6">
    <location>
        <begin position="497"/>
        <end position="516"/>
    </location>
</feature>
<feature type="transmembrane region" description="Helical" evidence="6">
    <location>
        <begin position="254"/>
        <end position="278"/>
    </location>
</feature>
<feature type="transmembrane region" description="Helical" evidence="6">
    <location>
        <begin position="77"/>
        <end position="105"/>
    </location>
</feature>
<reference evidence="9" key="2">
    <citation type="submission" date="2020-08" db="EMBL/GenBank/DDBJ databases">
        <title>The Agave Microbiome: Exploring the role of microbial communities in plant adaptations to desert environments.</title>
        <authorList>
            <person name="Partida-Martinez L.P."/>
        </authorList>
    </citation>
    <scope>NUCLEOTIDE SEQUENCE [LARGE SCALE GENOMIC DNA]</scope>
    <source>
        <strain evidence="9">AT2.8</strain>
    </source>
</reference>
<dbReference type="Gene3D" id="1.10.3720.10">
    <property type="entry name" value="MetI-like"/>
    <property type="match status" value="1"/>
</dbReference>
<feature type="transmembrane region" description="Helical" evidence="6">
    <location>
        <begin position="457"/>
        <end position="477"/>
    </location>
</feature>
<protein>
    <submittedName>
        <fullName evidence="8">Peptide/nickel transport system permease protein</fullName>
    </submittedName>
</protein>
<name>A0A852T5N0_9BACI</name>
<dbReference type="InterPro" id="IPR035906">
    <property type="entry name" value="MetI-like_sf"/>
</dbReference>
<proteinExistence type="predicted"/>
<keyword evidence="5 6" id="KW-0472">Membrane</keyword>
<keyword evidence="4 6" id="KW-1133">Transmembrane helix</keyword>
<comment type="caution">
    <text evidence="8">The sequence shown here is derived from an EMBL/GenBank/DDBJ whole genome shotgun (WGS) entry which is preliminary data.</text>
</comment>
<organism evidence="8 9">
    <name type="scientific">Neobacillus niacini</name>
    <dbReference type="NCBI Taxonomy" id="86668"/>
    <lineage>
        <taxon>Bacteria</taxon>
        <taxon>Bacillati</taxon>
        <taxon>Bacillota</taxon>
        <taxon>Bacilli</taxon>
        <taxon>Bacillales</taxon>
        <taxon>Bacillaceae</taxon>
        <taxon>Neobacillus</taxon>
    </lineage>
</organism>
<evidence type="ECO:0000313" key="9">
    <source>
        <dbReference type="Proteomes" id="UP000548423"/>
    </source>
</evidence>
<feature type="transmembrane region" description="Helical" evidence="6">
    <location>
        <begin position="347"/>
        <end position="367"/>
    </location>
</feature>
<feature type="domain" description="ABC transmembrane type-1" evidence="7">
    <location>
        <begin position="421"/>
        <end position="643"/>
    </location>
</feature>
<feature type="transmembrane region" description="Helical" evidence="6">
    <location>
        <begin position="7"/>
        <end position="27"/>
    </location>
</feature>
<dbReference type="Proteomes" id="UP000548423">
    <property type="component" value="Unassembled WGS sequence"/>
</dbReference>
<dbReference type="CDD" id="cd06261">
    <property type="entry name" value="TM_PBP2"/>
    <property type="match status" value="2"/>
</dbReference>
<feature type="transmembrane region" description="Helical" evidence="6">
    <location>
        <begin position="157"/>
        <end position="178"/>
    </location>
</feature>
<evidence type="ECO:0000256" key="6">
    <source>
        <dbReference type="SAM" id="Phobius"/>
    </source>
</evidence>
<evidence type="ECO:0000256" key="5">
    <source>
        <dbReference type="ARBA" id="ARBA00023136"/>
    </source>
</evidence>
<evidence type="ECO:0000313" key="8">
    <source>
        <dbReference type="EMBL" id="NYE03521.1"/>
    </source>
</evidence>
<dbReference type="GO" id="GO:0055085">
    <property type="term" value="P:transmembrane transport"/>
    <property type="evidence" value="ECO:0007669"/>
    <property type="project" value="InterPro"/>
</dbReference>
<evidence type="ECO:0000256" key="4">
    <source>
        <dbReference type="ARBA" id="ARBA00022989"/>
    </source>
</evidence>
<evidence type="ECO:0000259" key="7">
    <source>
        <dbReference type="PROSITE" id="PS50928"/>
    </source>
</evidence>
<accession>A0A852T5N0</accession>
<evidence type="ECO:0000256" key="2">
    <source>
        <dbReference type="ARBA" id="ARBA00022448"/>
    </source>
</evidence>
<dbReference type="PROSITE" id="PS50928">
    <property type="entry name" value="ABC_TM1"/>
    <property type="match status" value="1"/>
</dbReference>
<feature type="transmembrane region" description="Helical" evidence="6">
    <location>
        <begin position="126"/>
        <end position="145"/>
    </location>
</feature>
<keyword evidence="2" id="KW-0813">Transport</keyword>
<dbReference type="InterPro" id="IPR000515">
    <property type="entry name" value="MetI-like"/>
</dbReference>
<dbReference type="SUPFAM" id="SSF161098">
    <property type="entry name" value="MetI-like"/>
    <property type="match status" value="2"/>
</dbReference>
<dbReference type="PANTHER" id="PTHR43839">
    <property type="entry name" value="OPPC IN A BINDING PROTEIN-DEPENDENT TRANSPORT SYSTEM"/>
    <property type="match status" value="1"/>
</dbReference>